<reference evidence="18 19" key="1">
    <citation type="submission" date="2025-04" db="UniProtKB">
        <authorList>
            <consortium name="RefSeq"/>
        </authorList>
    </citation>
    <scope>IDENTIFICATION</scope>
    <source>
        <tissue evidence="18 19">Entire body</tissue>
    </source>
</reference>
<dbReference type="GO" id="GO:0005829">
    <property type="term" value="C:cytosol"/>
    <property type="evidence" value="ECO:0007669"/>
    <property type="project" value="TreeGrafter"/>
</dbReference>
<dbReference type="Gene3D" id="2.100.10.50">
    <property type="match status" value="1"/>
</dbReference>
<dbReference type="GO" id="GO:0031902">
    <property type="term" value="C:late endosome membrane"/>
    <property type="evidence" value="ECO:0007669"/>
    <property type="project" value="UniProtKB-SubCell"/>
</dbReference>
<proteinExistence type="inferred from homology"/>
<dbReference type="FunFam" id="2.100.10.50:FF:000002">
    <property type="entry name" value="Multivesicular body subunit 12B"/>
    <property type="match status" value="1"/>
</dbReference>
<dbReference type="GO" id="GO:0046755">
    <property type="term" value="P:viral budding"/>
    <property type="evidence" value="ECO:0007669"/>
    <property type="project" value="TreeGrafter"/>
</dbReference>
<organism evidence="17 18">
    <name type="scientific">Agrilus planipennis</name>
    <name type="common">Emerald ash borer</name>
    <name type="synonym">Agrilus marcopoli</name>
    <dbReference type="NCBI Taxonomy" id="224129"/>
    <lineage>
        <taxon>Eukaryota</taxon>
        <taxon>Metazoa</taxon>
        <taxon>Ecdysozoa</taxon>
        <taxon>Arthropoda</taxon>
        <taxon>Hexapoda</taxon>
        <taxon>Insecta</taxon>
        <taxon>Pterygota</taxon>
        <taxon>Neoptera</taxon>
        <taxon>Endopterygota</taxon>
        <taxon>Coleoptera</taxon>
        <taxon>Polyphaga</taxon>
        <taxon>Elateriformia</taxon>
        <taxon>Buprestoidea</taxon>
        <taxon>Buprestidae</taxon>
        <taxon>Agrilinae</taxon>
        <taxon>Agrilus</taxon>
    </lineage>
</organism>
<dbReference type="KEGG" id="apln:112904158"/>
<feature type="compositionally biased region" description="Polar residues" evidence="14">
    <location>
        <begin position="171"/>
        <end position="180"/>
    </location>
</feature>
<dbReference type="InterPro" id="IPR040335">
    <property type="entry name" value="MVB12A"/>
</dbReference>
<evidence type="ECO:0000313" key="17">
    <source>
        <dbReference type="Proteomes" id="UP000192223"/>
    </source>
</evidence>
<evidence type="ECO:0000256" key="7">
    <source>
        <dbReference type="ARBA" id="ARBA00022753"/>
    </source>
</evidence>
<protein>
    <recommendedName>
        <fullName evidence="4">Multivesicular body subunit 12A</fullName>
    </recommendedName>
    <alternativeName>
        <fullName evidence="12">ESCRT-I complex subunit MVB12A</fullName>
    </alternativeName>
    <alternativeName>
        <fullName evidence="11">Protein FAM125A</fullName>
    </alternativeName>
</protein>
<dbReference type="PANTHER" id="PTHR31612">
    <property type="entry name" value="MULTIVESICULAR BODY SUBUNIT 12A"/>
    <property type="match status" value="1"/>
</dbReference>
<dbReference type="STRING" id="224129.A0A1W4W7N3"/>
<evidence type="ECO:0000259" key="15">
    <source>
        <dbReference type="PROSITE" id="PS51497"/>
    </source>
</evidence>
<dbReference type="RefSeq" id="XP_025829329.1">
    <property type="nucleotide sequence ID" value="XM_025973544.1"/>
</dbReference>
<dbReference type="KEGG" id="apln:108733429"/>
<evidence type="ECO:0000256" key="10">
    <source>
        <dbReference type="ARBA" id="ARBA00023136"/>
    </source>
</evidence>
<dbReference type="InterPro" id="IPR018798">
    <property type="entry name" value="MVB12A/B"/>
</dbReference>
<keyword evidence="10" id="KW-0472">Membrane</keyword>
<dbReference type="PROSITE" id="PS51498">
    <property type="entry name" value="MABP"/>
    <property type="match status" value="1"/>
</dbReference>
<evidence type="ECO:0000256" key="6">
    <source>
        <dbReference type="ARBA" id="ARBA00022490"/>
    </source>
</evidence>
<keyword evidence="17" id="KW-1185">Reference proteome</keyword>
<evidence type="ECO:0000313" key="18">
    <source>
        <dbReference type="RefSeq" id="XP_018320101.1"/>
    </source>
</evidence>
<name>A0A1W4W7N3_AGRPL</name>
<dbReference type="GO" id="GO:0000813">
    <property type="term" value="C:ESCRT I complex"/>
    <property type="evidence" value="ECO:0007669"/>
    <property type="project" value="InterPro"/>
</dbReference>
<evidence type="ECO:0000256" key="13">
    <source>
        <dbReference type="ARBA" id="ARBA00053101"/>
    </source>
</evidence>
<comment type="similarity">
    <text evidence="3">Belongs to the MVB12 family.</text>
</comment>
<gene>
    <name evidence="18" type="primary">LOC108733429</name>
    <name evidence="19" type="synonym">LOC112904158</name>
</gene>
<keyword evidence="6" id="KW-0963">Cytoplasm</keyword>
<evidence type="ECO:0000313" key="19">
    <source>
        <dbReference type="RefSeq" id="XP_025829329.1"/>
    </source>
</evidence>
<dbReference type="Proteomes" id="UP000192223">
    <property type="component" value="Unplaced"/>
</dbReference>
<dbReference type="GO" id="GO:0032510">
    <property type="term" value="P:endosome to lysosome transport via multivesicular body sorting pathway"/>
    <property type="evidence" value="ECO:0007669"/>
    <property type="project" value="TreeGrafter"/>
</dbReference>
<evidence type="ECO:0000256" key="2">
    <source>
        <dbReference type="ARBA" id="ARBA00004633"/>
    </source>
</evidence>
<accession>A0A1W4W7N3</accession>
<dbReference type="InterPro" id="IPR023340">
    <property type="entry name" value="UMA"/>
</dbReference>
<dbReference type="GO" id="GO:0015031">
    <property type="term" value="P:protein transport"/>
    <property type="evidence" value="ECO:0007669"/>
    <property type="project" value="UniProtKB-KW"/>
</dbReference>
<comment type="function">
    <text evidence="13">Component of the ESCRT-I complex, a regulator of vesicular trafficking process. Required for the sorting of endocytic ubiquitinated cargos into multivesicular bodies.</text>
</comment>
<evidence type="ECO:0000256" key="14">
    <source>
        <dbReference type="SAM" id="MobiDB-lite"/>
    </source>
</evidence>
<keyword evidence="7" id="KW-0967">Endosome</keyword>
<dbReference type="GO" id="GO:0032801">
    <property type="term" value="P:receptor catabolic process"/>
    <property type="evidence" value="ECO:0007669"/>
    <property type="project" value="TreeGrafter"/>
</dbReference>
<evidence type="ECO:0000256" key="11">
    <source>
        <dbReference type="ARBA" id="ARBA00033002"/>
    </source>
</evidence>
<sequence>MLQHSQSNKIVNTLSSALPDDRPVTAIQIVNSADKCPLGFYPIIKTYDADQDADLWREGSFLKINKTARYLCLSKTEGIPGFVVQEVSIINEKAAPPEGYSLLYKTVDTDQKAWRKKQLCYKLASLNSTSSAVTDIIVCSRLKKAPEGFDLAGEINGVTICYKMGNVQDYQNPSSPANKNDINRRNTDNSKTSDVYPNLDDDHDYEILKPGYIPPVPSRAAPQPPLPAPYPPINSHQTLTNTMHQELAGVPFVLNPKFMTSYGKEAAQIPFITEKSLQQLEKQYNYNFSLERQAAT</sequence>
<evidence type="ECO:0000256" key="3">
    <source>
        <dbReference type="ARBA" id="ARBA00010432"/>
    </source>
</evidence>
<feature type="domain" description="MABP" evidence="16">
    <location>
        <begin position="21"/>
        <end position="166"/>
    </location>
</feature>
<dbReference type="GO" id="GO:0017124">
    <property type="term" value="F:SH3 domain binding"/>
    <property type="evidence" value="ECO:0007669"/>
    <property type="project" value="UniProtKB-KW"/>
</dbReference>
<dbReference type="OrthoDB" id="6021306at2759"/>
<evidence type="ECO:0000259" key="16">
    <source>
        <dbReference type="PROSITE" id="PS51498"/>
    </source>
</evidence>
<keyword evidence="8" id="KW-0653">Protein transport</keyword>
<dbReference type="InterPro" id="IPR023341">
    <property type="entry name" value="MABP"/>
</dbReference>
<dbReference type="PANTHER" id="PTHR31612:SF2">
    <property type="entry name" value="MULTIVESICULAR BODY SUBUNIT 12A"/>
    <property type="match status" value="1"/>
</dbReference>
<evidence type="ECO:0000256" key="5">
    <source>
        <dbReference type="ARBA" id="ARBA00022448"/>
    </source>
</evidence>
<keyword evidence="5" id="KW-0813">Transport</keyword>
<feature type="compositionally biased region" description="Pro residues" evidence="14">
    <location>
        <begin position="212"/>
        <end position="232"/>
    </location>
</feature>
<evidence type="ECO:0000256" key="12">
    <source>
        <dbReference type="ARBA" id="ARBA00033024"/>
    </source>
</evidence>
<dbReference type="Pfam" id="PF10240">
    <property type="entry name" value="DUF2464"/>
    <property type="match status" value="1"/>
</dbReference>
<comment type="subcellular location">
    <subcellularLocation>
        <location evidence="1">Cytoplasm</location>
    </subcellularLocation>
    <subcellularLocation>
        <location evidence="2">Late endosome membrane</location>
        <topology evidence="2">Peripheral membrane protein</topology>
    </subcellularLocation>
</comment>
<feature type="region of interest" description="Disordered" evidence="14">
    <location>
        <begin position="171"/>
        <end position="237"/>
    </location>
</feature>
<dbReference type="RefSeq" id="XP_018320101.1">
    <property type="nucleotide sequence ID" value="XM_018464599.2"/>
</dbReference>
<evidence type="ECO:0000256" key="9">
    <source>
        <dbReference type="ARBA" id="ARBA00023036"/>
    </source>
</evidence>
<dbReference type="GO" id="GO:0042058">
    <property type="term" value="P:regulation of epidermal growth factor receptor signaling pathway"/>
    <property type="evidence" value="ECO:0007669"/>
    <property type="project" value="TreeGrafter"/>
</dbReference>
<dbReference type="AlphaFoldDB" id="A0A1W4W7N3"/>
<feature type="domain" description="UMA" evidence="15">
    <location>
        <begin position="247"/>
        <end position="295"/>
    </location>
</feature>
<dbReference type="GeneID" id="108733429"/>
<dbReference type="PROSITE" id="PS51497">
    <property type="entry name" value="UMA"/>
    <property type="match status" value="1"/>
</dbReference>
<evidence type="ECO:0000256" key="1">
    <source>
        <dbReference type="ARBA" id="ARBA00004496"/>
    </source>
</evidence>
<keyword evidence="9" id="KW-0729">SH3-binding</keyword>
<evidence type="ECO:0000256" key="4">
    <source>
        <dbReference type="ARBA" id="ARBA00017653"/>
    </source>
</evidence>
<dbReference type="GO" id="GO:0019075">
    <property type="term" value="P:virus maturation"/>
    <property type="evidence" value="ECO:0007669"/>
    <property type="project" value="TreeGrafter"/>
</dbReference>
<evidence type="ECO:0000256" key="8">
    <source>
        <dbReference type="ARBA" id="ARBA00022927"/>
    </source>
</evidence>